<feature type="domain" description="Arf-GAP" evidence="6">
    <location>
        <begin position="11"/>
        <end position="88"/>
    </location>
</feature>
<dbReference type="AlphaFoldDB" id="A0A316UU79"/>
<dbReference type="EMBL" id="KZ819664">
    <property type="protein sequence ID" value="PWN28802.1"/>
    <property type="molecule type" value="Genomic_DNA"/>
</dbReference>
<organism evidence="7 8">
    <name type="scientific">Jaminaea rosea</name>
    <dbReference type="NCBI Taxonomy" id="1569628"/>
    <lineage>
        <taxon>Eukaryota</taxon>
        <taxon>Fungi</taxon>
        <taxon>Dikarya</taxon>
        <taxon>Basidiomycota</taxon>
        <taxon>Ustilaginomycotina</taxon>
        <taxon>Exobasidiomycetes</taxon>
        <taxon>Microstromatales</taxon>
        <taxon>Microstromatales incertae sedis</taxon>
        <taxon>Jaminaea</taxon>
    </lineage>
</organism>
<gene>
    <name evidence="7" type="ORF">BDZ90DRAFT_217890</name>
</gene>
<dbReference type="InterPro" id="IPR037278">
    <property type="entry name" value="ARFGAP/RecO"/>
</dbReference>
<dbReference type="OrthoDB" id="10266696at2759"/>
<keyword evidence="1" id="KW-0343">GTPase activation</keyword>
<evidence type="ECO:0000256" key="1">
    <source>
        <dbReference type="ARBA" id="ARBA00022468"/>
    </source>
</evidence>
<dbReference type="Proteomes" id="UP000245884">
    <property type="component" value="Unassembled WGS sequence"/>
</dbReference>
<name>A0A316UU79_9BASI</name>
<dbReference type="InterPro" id="IPR051718">
    <property type="entry name" value="ARF_GTPase-activating"/>
</dbReference>
<dbReference type="STRING" id="1569628.A0A316UU79"/>
<dbReference type="RefSeq" id="XP_025363414.1">
    <property type="nucleotide sequence ID" value="XM_025504338.1"/>
</dbReference>
<keyword evidence="3 5" id="KW-0863">Zinc-finger</keyword>
<evidence type="ECO:0000256" key="3">
    <source>
        <dbReference type="ARBA" id="ARBA00022771"/>
    </source>
</evidence>
<evidence type="ECO:0000256" key="2">
    <source>
        <dbReference type="ARBA" id="ARBA00022723"/>
    </source>
</evidence>
<evidence type="ECO:0000313" key="7">
    <source>
        <dbReference type="EMBL" id="PWN28802.1"/>
    </source>
</evidence>
<dbReference type="Gene3D" id="1.10.220.150">
    <property type="entry name" value="Arf GTPase activating protein"/>
    <property type="match status" value="1"/>
</dbReference>
<dbReference type="FunFam" id="1.10.220.150:FF:000009">
    <property type="entry name" value="stromal membrane-associated protein 1 isoform X1"/>
    <property type="match status" value="1"/>
</dbReference>
<dbReference type="Pfam" id="PF01412">
    <property type="entry name" value="ArfGap"/>
    <property type="match status" value="1"/>
</dbReference>
<dbReference type="CDD" id="cd08204">
    <property type="entry name" value="ArfGap"/>
    <property type="match status" value="1"/>
</dbReference>
<dbReference type="PROSITE" id="PS50115">
    <property type="entry name" value="ARFGAP"/>
    <property type="match status" value="1"/>
</dbReference>
<evidence type="ECO:0000259" key="6">
    <source>
        <dbReference type="PROSITE" id="PS50115"/>
    </source>
</evidence>
<accession>A0A316UU79</accession>
<dbReference type="SUPFAM" id="SSF57863">
    <property type="entry name" value="ArfGap/RecO-like zinc finger"/>
    <property type="match status" value="1"/>
</dbReference>
<dbReference type="PANTHER" id="PTHR45705">
    <property type="entry name" value="FI20236P1"/>
    <property type="match status" value="1"/>
</dbReference>
<feature type="non-terminal residue" evidence="7">
    <location>
        <position position="88"/>
    </location>
</feature>
<reference evidence="7 8" key="1">
    <citation type="journal article" date="2018" name="Mol. Biol. Evol.">
        <title>Broad Genomic Sampling Reveals a Smut Pathogenic Ancestry of the Fungal Clade Ustilaginomycotina.</title>
        <authorList>
            <person name="Kijpornyongpan T."/>
            <person name="Mondo S.J."/>
            <person name="Barry K."/>
            <person name="Sandor L."/>
            <person name="Lee J."/>
            <person name="Lipzen A."/>
            <person name="Pangilinan J."/>
            <person name="LaButti K."/>
            <person name="Hainaut M."/>
            <person name="Henrissat B."/>
            <person name="Grigoriev I.V."/>
            <person name="Spatafora J.W."/>
            <person name="Aime M.C."/>
        </authorList>
    </citation>
    <scope>NUCLEOTIDE SEQUENCE [LARGE SCALE GENOMIC DNA]</scope>
    <source>
        <strain evidence="7 8">MCA 5214</strain>
    </source>
</reference>
<dbReference type="SMART" id="SM00105">
    <property type="entry name" value="ArfGap"/>
    <property type="match status" value="1"/>
</dbReference>
<dbReference type="GeneID" id="37026161"/>
<evidence type="ECO:0000256" key="4">
    <source>
        <dbReference type="ARBA" id="ARBA00022833"/>
    </source>
</evidence>
<dbReference type="GO" id="GO:0008270">
    <property type="term" value="F:zinc ion binding"/>
    <property type="evidence" value="ECO:0007669"/>
    <property type="project" value="UniProtKB-KW"/>
</dbReference>
<dbReference type="GO" id="GO:0005096">
    <property type="term" value="F:GTPase activator activity"/>
    <property type="evidence" value="ECO:0007669"/>
    <property type="project" value="UniProtKB-KW"/>
</dbReference>
<evidence type="ECO:0000256" key="5">
    <source>
        <dbReference type="PROSITE-ProRule" id="PRU00288"/>
    </source>
</evidence>
<evidence type="ECO:0000313" key="8">
    <source>
        <dbReference type="Proteomes" id="UP000245884"/>
    </source>
</evidence>
<keyword evidence="8" id="KW-1185">Reference proteome</keyword>
<keyword evidence="4" id="KW-0862">Zinc</keyword>
<protein>
    <submittedName>
        <fullName evidence="7">Arf GTPase activating protein</fullName>
    </submittedName>
</protein>
<proteinExistence type="predicted"/>
<keyword evidence="2" id="KW-0479">Metal-binding</keyword>
<dbReference type="InterPro" id="IPR038508">
    <property type="entry name" value="ArfGAP_dom_sf"/>
</dbReference>
<dbReference type="GO" id="GO:0005737">
    <property type="term" value="C:cytoplasm"/>
    <property type="evidence" value="ECO:0007669"/>
    <property type="project" value="TreeGrafter"/>
</dbReference>
<dbReference type="PANTHER" id="PTHR45705:SF1">
    <property type="entry name" value="FI20236P1"/>
    <property type="match status" value="1"/>
</dbReference>
<dbReference type="InterPro" id="IPR001164">
    <property type="entry name" value="ArfGAP_dom"/>
</dbReference>
<dbReference type="PRINTS" id="PR00405">
    <property type="entry name" value="REVINTRACTNG"/>
</dbReference>
<sequence>MNAKAASQRYQRQVLELAKQPGNDFCADCKARNPRWASHNLGIFVCMSCAGIHRKMGTHVSKIKSLTLDEWNKEQVERMREMGNVKSN</sequence>